<feature type="domain" description="MmgE/PrpD C-terminal" evidence="12">
    <location>
        <begin position="287"/>
        <end position="464"/>
    </location>
</feature>
<dbReference type="GO" id="GO:0047547">
    <property type="term" value="F:2-methylcitrate dehydratase activity"/>
    <property type="evidence" value="ECO:0007669"/>
    <property type="project" value="UniProtKB-EC"/>
</dbReference>
<evidence type="ECO:0000259" key="12">
    <source>
        <dbReference type="Pfam" id="PF19305"/>
    </source>
</evidence>
<proteinExistence type="inferred from homology"/>
<dbReference type="OrthoDB" id="9797528at2"/>
<dbReference type="PANTHER" id="PTHR16943:SF8">
    <property type="entry name" value="2-METHYLCITRATE DEHYDRATASE"/>
    <property type="match status" value="1"/>
</dbReference>
<dbReference type="Gene3D" id="3.30.1330.120">
    <property type="entry name" value="2-methylcitrate dehydratase PrpD"/>
    <property type="match status" value="1"/>
</dbReference>
<protein>
    <recommendedName>
        <fullName evidence="7">2-methylcitrate dehydratase</fullName>
        <ecNumber evidence="5">4.2.1.3</ecNumber>
        <ecNumber evidence="6">4.2.1.79</ecNumber>
    </recommendedName>
</protein>
<name>A0A368L6T6_9BURK</name>
<comment type="pathway">
    <text evidence="3">Organic acid metabolism; propanoate degradation.</text>
</comment>
<keyword evidence="8" id="KW-0816">Tricarboxylic acid cycle</keyword>
<dbReference type="InterPro" id="IPR042183">
    <property type="entry name" value="MmgE/PrpD_sf_1"/>
</dbReference>
<dbReference type="InterPro" id="IPR036148">
    <property type="entry name" value="MmgE/PrpD_sf"/>
</dbReference>
<dbReference type="NCBIfam" id="TIGR02330">
    <property type="entry name" value="prpD"/>
    <property type="match status" value="1"/>
</dbReference>
<evidence type="ECO:0000256" key="6">
    <source>
        <dbReference type="ARBA" id="ARBA00013124"/>
    </source>
</evidence>
<dbReference type="EC" id="4.2.1.79" evidence="6"/>
<comment type="catalytic activity">
    <reaction evidence="10">
        <text>citrate = D-threo-isocitrate</text>
        <dbReference type="Rhea" id="RHEA:10336"/>
        <dbReference type="ChEBI" id="CHEBI:15562"/>
        <dbReference type="ChEBI" id="CHEBI:16947"/>
        <dbReference type="EC" id="4.2.1.3"/>
    </reaction>
</comment>
<dbReference type="GO" id="GO:0051537">
    <property type="term" value="F:2 iron, 2 sulfur cluster binding"/>
    <property type="evidence" value="ECO:0007669"/>
    <property type="project" value="InterPro"/>
</dbReference>
<dbReference type="Pfam" id="PF19305">
    <property type="entry name" value="MmgE_PrpD_C"/>
    <property type="match status" value="1"/>
</dbReference>
<reference evidence="13 14" key="1">
    <citation type="journal article" date="2018" name="Int. J. Syst. Evol. Microbiol.">
        <title>Parvibium lacunae gen. nov., sp. nov., a new member of the family Alcaligenaceae isolated from a freshwater pond.</title>
        <authorList>
            <person name="Chen W.M."/>
            <person name="Xie P.B."/>
            <person name="Hsu M.Y."/>
            <person name="Sheu S.Y."/>
        </authorList>
    </citation>
    <scope>NUCLEOTIDE SEQUENCE [LARGE SCALE GENOMIC DNA]</scope>
    <source>
        <strain evidence="13 14">KMB9</strain>
    </source>
</reference>
<dbReference type="UniPathway" id="UPA00946"/>
<dbReference type="InterPro" id="IPR042188">
    <property type="entry name" value="MmgE/PrpD_sf_2"/>
</dbReference>
<dbReference type="NCBIfam" id="NF006943">
    <property type="entry name" value="PRK09425.1"/>
    <property type="match status" value="1"/>
</dbReference>
<dbReference type="AlphaFoldDB" id="A0A368L6T6"/>
<dbReference type="SUPFAM" id="SSF103378">
    <property type="entry name" value="2-methylcitrate dehydratase PrpD"/>
    <property type="match status" value="1"/>
</dbReference>
<dbReference type="RefSeq" id="WP_114401421.1">
    <property type="nucleotide sequence ID" value="NZ_QPGB01000001.1"/>
</dbReference>
<accession>A0A368L6T6</accession>
<dbReference type="InterPro" id="IPR005656">
    <property type="entry name" value="MmgE_PrpD"/>
</dbReference>
<evidence type="ECO:0000256" key="3">
    <source>
        <dbReference type="ARBA" id="ARBA00005026"/>
    </source>
</evidence>
<evidence type="ECO:0000256" key="8">
    <source>
        <dbReference type="ARBA" id="ARBA00022532"/>
    </source>
</evidence>
<dbReference type="Proteomes" id="UP000252357">
    <property type="component" value="Unassembled WGS sequence"/>
</dbReference>
<dbReference type="PANTHER" id="PTHR16943">
    <property type="entry name" value="2-METHYLCITRATE DEHYDRATASE-RELATED"/>
    <property type="match status" value="1"/>
</dbReference>
<evidence type="ECO:0000313" key="13">
    <source>
        <dbReference type="EMBL" id="RCS59272.1"/>
    </source>
</evidence>
<dbReference type="Gene3D" id="1.10.4100.10">
    <property type="entry name" value="2-methylcitrate dehydratase PrpD"/>
    <property type="match status" value="1"/>
</dbReference>
<gene>
    <name evidence="13" type="ORF">DU000_00555</name>
</gene>
<evidence type="ECO:0000256" key="2">
    <source>
        <dbReference type="ARBA" id="ARBA00004717"/>
    </source>
</evidence>
<evidence type="ECO:0000256" key="9">
    <source>
        <dbReference type="ARBA" id="ARBA00023239"/>
    </source>
</evidence>
<comment type="pathway">
    <text evidence="2">Carbohydrate metabolism; tricarboxylic acid cycle; isocitrate from oxaloacetate: step 2/2.</text>
</comment>
<dbReference type="GO" id="GO:0006099">
    <property type="term" value="P:tricarboxylic acid cycle"/>
    <property type="evidence" value="ECO:0007669"/>
    <property type="project" value="UniProtKB-KW"/>
</dbReference>
<evidence type="ECO:0000256" key="1">
    <source>
        <dbReference type="ARBA" id="ARBA00000096"/>
    </source>
</evidence>
<organism evidence="13 14">
    <name type="scientific">Parvibium lacunae</name>
    <dbReference type="NCBI Taxonomy" id="1888893"/>
    <lineage>
        <taxon>Bacteria</taxon>
        <taxon>Pseudomonadati</taxon>
        <taxon>Pseudomonadota</taxon>
        <taxon>Betaproteobacteria</taxon>
        <taxon>Burkholderiales</taxon>
        <taxon>Alcaligenaceae</taxon>
        <taxon>Parvibium</taxon>
    </lineage>
</organism>
<feature type="domain" description="MmgE/PrpD N-terminal" evidence="11">
    <location>
        <begin position="17"/>
        <end position="270"/>
    </location>
</feature>
<comment type="caution">
    <text evidence="13">The sequence shown here is derived from an EMBL/GenBank/DDBJ whole genome shotgun (WGS) entry which is preliminary data.</text>
</comment>
<keyword evidence="14" id="KW-1185">Reference proteome</keyword>
<evidence type="ECO:0000259" key="11">
    <source>
        <dbReference type="Pfam" id="PF03972"/>
    </source>
</evidence>
<keyword evidence="9 13" id="KW-0456">Lyase</keyword>
<sequence length="483" mass="53232">MSAHIPNIRPEADQVIQDIADFVLNYQVTNSEAWNTARNCLIDTLGCGLEALSYPACTKLMGPIVPGTVVPNGAKVPGTQFQLDPIQAAFNIGAMIRWLDFNDTWLAAEWGHPSDNLGGILATADWISRTNVANGKAPLTMKQVLEGMIKAHEIQGCLALENSFNKVGLDHVLLVKVASAAVCCWLMGGNREEVINAVSQAFVDGQALRTYRHAPNTGSRKSWAAGDATSRAVRLALFSMKGEMGIPGVLSAKGWGFYDVLFKGNAFKFQRPYSSYVMENVLFKISFPAEFHSQTAVECAMTLHQQLAAQGKTAADIASVKIRTHEACIRIIDKKGPLNNPADRDHCIQYMVAIPLLFGRLTAEDYEDKIANDPRIDALRDKITCVEDPQFTQDYHDPEKRSIANALTVTLNDGTVLNEVVVEYPIGHRRRRAEGIPVLVEKFKANLARRFASKQQQAILEVSLDQAKLEAMSVNEYVDLYVI</sequence>
<evidence type="ECO:0000256" key="7">
    <source>
        <dbReference type="ARBA" id="ARBA00017240"/>
    </source>
</evidence>
<dbReference type="EMBL" id="QPGB01000001">
    <property type="protein sequence ID" value="RCS59272.1"/>
    <property type="molecule type" value="Genomic_DNA"/>
</dbReference>
<evidence type="ECO:0000256" key="4">
    <source>
        <dbReference type="ARBA" id="ARBA00006174"/>
    </source>
</evidence>
<comment type="catalytic activity">
    <reaction evidence="1">
        <text>(2S,3S)-2-methylcitrate = 2-methyl-cis-aconitate + H2O</text>
        <dbReference type="Rhea" id="RHEA:17725"/>
        <dbReference type="ChEBI" id="CHEBI:15377"/>
        <dbReference type="ChEBI" id="CHEBI:57872"/>
        <dbReference type="ChEBI" id="CHEBI:58853"/>
        <dbReference type="EC" id="4.2.1.79"/>
    </reaction>
</comment>
<dbReference type="InterPro" id="IPR045337">
    <property type="entry name" value="MmgE_PrpD_C"/>
</dbReference>
<dbReference type="GO" id="GO:0019679">
    <property type="term" value="P:propionate metabolic process, methylcitrate cycle"/>
    <property type="evidence" value="ECO:0007669"/>
    <property type="project" value="InterPro"/>
</dbReference>
<evidence type="ECO:0000313" key="14">
    <source>
        <dbReference type="Proteomes" id="UP000252357"/>
    </source>
</evidence>
<dbReference type="InterPro" id="IPR045336">
    <property type="entry name" value="MmgE_PrpD_N"/>
</dbReference>
<evidence type="ECO:0000256" key="10">
    <source>
        <dbReference type="ARBA" id="ARBA00023501"/>
    </source>
</evidence>
<dbReference type="GO" id="GO:0003994">
    <property type="term" value="F:aconitate hydratase activity"/>
    <property type="evidence" value="ECO:0007669"/>
    <property type="project" value="UniProtKB-EC"/>
</dbReference>
<dbReference type="Pfam" id="PF03972">
    <property type="entry name" value="MmgE_PrpD_N"/>
    <property type="match status" value="1"/>
</dbReference>
<evidence type="ECO:0000256" key="5">
    <source>
        <dbReference type="ARBA" id="ARBA00012926"/>
    </source>
</evidence>
<comment type="similarity">
    <text evidence="4">Belongs to the PrpD family.</text>
</comment>
<dbReference type="FunFam" id="3.30.1330.120:FF:000001">
    <property type="entry name" value="2-methylcitrate dehydratase"/>
    <property type="match status" value="1"/>
</dbReference>
<dbReference type="EC" id="4.2.1.3" evidence="5"/>
<dbReference type="InterPro" id="IPR012705">
    <property type="entry name" value="2Me_IsoCit_deHydtase_PrpD"/>
</dbReference>